<evidence type="ECO:0000256" key="9">
    <source>
        <dbReference type="SAM" id="Phobius"/>
    </source>
</evidence>
<dbReference type="PANTHER" id="PTHR24305:SF157">
    <property type="entry name" value="N-ACETYLTRYPTOPHAN 6-HYDROXYLASE IVOC-RELATED"/>
    <property type="match status" value="1"/>
</dbReference>
<dbReference type="PRINTS" id="PR00385">
    <property type="entry name" value="P450"/>
</dbReference>
<evidence type="ECO:0000256" key="4">
    <source>
        <dbReference type="ARBA" id="ARBA00023002"/>
    </source>
</evidence>
<dbReference type="PRINTS" id="PR00463">
    <property type="entry name" value="EP450I"/>
</dbReference>
<reference evidence="10 11" key="1">
    <citation type="submission" date="2016-05" db="EMBL/GenBank/DDBJ databases">
        <title>A degradative enzymes factory behind the ericoid mycorrhizal symbiosis.</title>
        <authorList>
            <consortium name="DOE Joint Genome Institute"/>
            <person name="Martino E."/>
            <person name="Morin E."/>
            <person name="Grelet G."/>
            <person name="Kuo A."/>
            <person name="Kohler A."/>
            <person name="Daghino S."/>
            <person name="Barry K."/>
            <person name="Choi C."/>
            <person name="Cichocki N."/>
            <person name="Clum A."/>
            <person name="Copeland A."/>
            <person name="Hainaut M."/>
            <person name="Haridas S."/>
            <person name="Labutti K."/>
            <person name="Lindquist E."/>
            <person name="Lipzen A."/>
            <person name="Khouja H.-R."/>
            <person name="Murat C."/>
            <person name="Ohm R."/>
            <person name="Olson A."/>
            <person name="Spatafora J."/>
            <person name="Veneault-Fourrey C."/>
            <person name="Henrissat B."/>
            <person name="Grigoriev I."/>
            <person name="Martin F."/>
            <person name="Perotto S."/>
        </authorList>
    </citation>
    <scope>NUCLEOTIDE SEQUENCE [LARGE SCALE GENOMIC DNA]</scope>
    <source>
        <strain evidence="10 11">UAMH 7357</strain>
    </source>
</reference>
<organism evidence="10 11">
    <name type="scientific">Hyaloscypha hepaticicola</name>
    <dbReference type="NCBI Taxonomy" id="2082293"/>
    <lineage>
        <taxon>Eukaryota</taxon>
        <taxon>Fungi</taxon>
        <taxon>Dikarya</taxon>
        <taxon>Ascomycota</taxon>
        <taxon>Pezizomycotina</taxon>
        <taxon>Leotiomycetes</taxon>
        <taxon>Helotiales</taxon>
        <taxon>Hyaloscyphaceae</taxon>
        <taxon>Hyaloscypha</taxon>
    </lineage>
</organism>
<dbReference type="Pfam" id="PF00067">
    <property type="entry name" value="p450"/>
    <property type="match status" value="1"/>
</dbReference>
<dbReference type="GO" id="GO:0020037">
    <property type="term" value="F:heme binding"/>
    <property type="evidence" value="ECO:0007669"/>
    <property type="project" value="InterPro"/>
</dbReference>
<dbReference type="GO" id="GO:0005506">
    <property type="term" value="F:iron ion binding"/>
    <property type="evidence" value="ECO:0007669"/>
    <property type="project" value="InterPro"/>
</dbReference>
<dbReference type="SUPFAM" id="SSF48264">
    <property type="entry name" value="Cytochrome P450"/>
    <property type="match status" value="1"/>
</dbReference>
<feature type="transmembrane region" description="Helical" evidence="9">
    <location>
        <begin position="12"/>
        <end position="38"/>
    </location>
</feature>
<keyword evidence="9" id="KW-0812">Transmembrane</keyword>
<dbReference type="STRING" id="1745343.A0A2J6PFT2"/>
<dbReference type="PANTHER" id="PTHR24305">
    <property type="entry name" value="CYTOCHROME P450"/>
    <property type="match status" value="1"/>
</dbReference>
<dbReference type="CDD" id="cd11062">
    <property type="entry name" value="CYP58-like"/>
    <property type="match status" value="1"/>
</dbReference>
<proteinExistence type="inferred from homology"/>
<dbReference type="InterPro" id="IPR017972">
    <property type="entry name" value="Cyt_P450_CS"/>
</dbReference>
<keyword evidence="11" id="KW-1185">Reference proteome</keyword>
<dbReference type="OrthoDB" id="3945418at2759"/>
<keyword evidence="7 8" id="KW-0349">Heme</keyword>
<dbReference type="Proteomes" id="UP000235672">
    <property type="component" value="Unassembled WGS sequence"/>
</dbReference>
<protein>
    <submittedName>
        <fullName evidence="10">Cytochrome P450</fullName>
    </submittedName>
</protein>
<gene>
    <name evidence="10" type="ORF">NA56DRAFT_612834</name>
</gene>
<dbReference type="EMBL" id="KZ613539">
    <property type="protein sequence ID" value="PMD12922.1"/>
    <property type="molecule type" value="Genomic_DNA"/>
</dbReference>
<comment type="similarity">
    <text evidence="2 8">Belongs to the cytochrome P450 family.</text>
</comment>
<evidence type="ECO:0000256" key="8">
    <source>
        <dbReference type="RuleBase" id="RU000461"/>
    </source>
</evidence>
<accession>A0A2J6PFT2</accession>
<dbReference type="InterPro" id="IPR050121">
    <property type="entry name" value="Cytochrome_P450_monoxygenase"/>
</dbReference>
<evidence type="ECO:0000256" key="7">
    <source>
        <dbReference type="PIRSR" id="PIRSR602401-1"/>
    </source>
</evidence>
<keyword evidence="6 8" id="KW-0503">Monooxygenase</keyword>
<keyword evidence="3 7" id="KW-0479">Metal-binding</keyword>
<keyword evidence="5 7" id="KW-0408">Iron</keyword>
<comment type="cofactor">
    <cofactor evidence="1 7">
        <name>heme</name>
        <dbReference type="ChEBI" id="CHEBI:30413"/>
    </cofactor>
</comment>
<dbReference type="GO" id="GO:0016705">
    <property type="term" value="F:oxidoreductase activity, acting on paired donors, with incorporation or reduction of molecular oxygen"/>
    <property type="evidence" value="ECO:0007669"/>
    <property type="project" value="InterPro"/>
</dbReference>
<evidence type="ECO:0000256" key="1">
    <source>
        <dbReference type="ARBA" id="ARBA00001971"/>
    </source>
</evidence>
<dbReference type="Gene3D" id="1.10.630.10">
    <property type="entry name" value="Cytochrome P450"/>
    <property type="match status" value="1"/>
</dbReference>
<keyword evidence="9" id="KW-0472">Membrane</keyword>
<dbReference type="GO" id="GO:0004497">
    <property type="term" value="F:monooxygenase activity"/>
    <property type="evidence" value="ECO:0007669"/>
    <property type="project" value="UniProtKB-KW"/>
</dbReference>
<sequence>MDLVHLLESDSLSSSTVAIIFSGLYLLYLIGVGIYRLYLSPYSKFPGPKLAGLTYGFMFYYDALGVGGQYIYKIQQLHEEYGSPIIRISPHELHVNDPNFYDVLFAGAPSKRDKPPTWSHAFSGFDSIFGTISHDKHRLRRNAVARFFSTASVRKLEPTIQENISRLMAVFRKYQKSGEVLHMKSAFGALTSDIIAEYCFGVNENYIEAPDFNATVLETTEKLAKSMHITVHYPWLPVFMNSLPEGVIEAMFGQGMAIFFALKRHCVAKIKETVATRGDYSNVKHRTIFHDVLDNKSLPEADKSIDRLSQEAQALLAAGTSTTSNSLAAALVYLLLDQKRLQVLIKELEEAMPDISKPPKDAELEKLPYLSAVIEETLRLYSGISYRLTRSAPAEVLQLGEWTIPPNVAVSMHAPLIHHNPRIYPEPLSFIPERWLPSPSPPGLPSRPEGIPQANPKYLMPFSRGTRNCIGQPLAHAEIFMTLANVLRTFVRLEKDENGVEAAKGMKLYETDRRDTDMKADFGLAVPEMGRGDMRLILE</sequence>
<dbReference type="AlphaFoldDB" id="A0A2J6PFT2"/>
<dbReference type="InterPro" id="IPR002401">
    <property type="entry name" value="Cyt_P450_E_grp-I"/>
</dbReference>
<evidence type="ECO:0000256" key="2">
    <source>
        <dbReference type="ARBA" id="ARBA00010617"/>
    </source>
</evidence>
<evidence type="ECO:0000256" key="3">
    <source>
        <dbReference type="ARBA" id="ARBA00022723"/>
    </source>
</evidence>
<keyword evidence="4 8" id="KW-0560">Oxidoreductase</keyword>
<dbReference type="InterPro" id="IPR036396">
    <property type="entry name" value="Cyt_P450_sf"/>
</dbReference>
<evidence type="ECO:0000256" key="6">
    <source>
        <dbReference type="ARBA" id="ARBA00023033"/>
    </source>
</evidence>
<keyword evidence="9" id="KW-1133">Transmembrane helix</keyword>
<feature type="transmembrane region" description="Helical" evidence="9">
    <location>
        <begin position="50"/>
        <end position="72"/>
    </location>
</feature>
<dbReference type="PROSITE" id="PS00086">
    <property type="entry name" value="CYTOCHROME_P450"/>
    <property type="match status" value="1"/>
</dbReference>
<feature type="binding site" description="axial binding residue" evidence="7">
    <location>
        <position position="469"/>
    </location>
    <ligand>
        <name>heme</name>
        <dbReference type="ChEBI" id="CHEBI:30413"/>
    </ligand>
    <ligandPart>
        <name>Fe</name>
        <dbReference type="ChEBI" id="CHEBI:18248"/>
    </ligandPart>
</feature>
<name>A0A2J6PFT2_9HELO</name>
<evidence type="ECO:0000313" key="11">
    <source>
        <dbReference type="Proteomes" id="UP000235672"/>
    </source>
</evidence>
<evidence type="ECO:0000313" key="10">
    <source>
        <dbReference type="EMBL" id="PMD12922.1"/>
    </source>
</evidence>
<dbReference type="InterPro" id="IPR001128">
    <property type="entry name" value="Cyt_P450"/>
</dbReference>
<evidence type="ECO:0000256" key="5">
    <source>
        <dbReference type="ARBA" id="ARBA00023004"/>
    </source>
</evidence>